<evidence type="ECO:0000313" key="2">
    <source>
        <dbReference type="Proteomes" id="UP001153555"/>
    </source>
</evidence>
<dbReference type="OrthoDB" id="27683at2759"/>
<keyword evidence="2" id="KW-1185">Reference proteome</keyword>
<dbReference type="GO" id="GO:0003980">
    <property type="term" value="F:UDP-glucose:glycoprotein glucosyltransferase activity"/>
    <property type="evidence" value="ECO:0007669"/>
    <property type="project" value="InterPro"/>
</dbReference>
<dbReference type="GO" id="GO:0018279">
    <property type="term" value="P:protein N-linked glycosylation via asparagine"/>
    <property type="evidence" value="ECO:0007669"/>
    <property type="project" value="TreeGrafter"/>
</dbReference>
<accession>A0A9N7RMZ7</accession>
<comment type="caution">
    <text evidence="1">The sequence shown here is derived from an EMBL/GenBank/DDBJ whole genome shotgun (WGS) entry which is preliminary data.</text>
</comment>
<reference evidence="1" key="1">
    <citation type="submission" date="2019-12" db="EMBL/GenBank/DDBJ databases">
        <authorList>
            <person name="Scholes J."/>
        </authorList>
    </citation>
    <scope>NUCLEOTIDE SEQUENCE</scope>
</reference>
<dbReference type="GO" id="GO:0051082">
    <property type="term" value="F:unfolded protein binding"/>
    <property type="evidence" value="ECO:0007669"/>
    <property type="project" value="TreeGrafter"/>
</dbReference>
<organism evidence="1 2">
    <name type="scientific">Striga hermonthica</name>
    <name type="common">Purple witchweed</name>
    <name type="synonym">Buchnera hermonthica</name>
    <dbReference type="NCBI Taxonomy" id="68872"/>
    <lineage>
        <taxon>Eukaryota</taxon>
        <taxon>Viridiplantae</taxon>
        <taxon>Streptophyta</taxon>
        <taxon>Embryophyta</taxon>
        <taxon>Tracheophyta</taxon>
        <taxon>Spermatophyta</taxon>
        <taxon>Magnoliopsida</taxon>
        <taxon>eudicotyledons</taxon>
        <taxon>Gunneridae</taxon>
        <taxon>Pentapetalae</taxon>
        <taxon>asterids</taxon>
        <taxon>lamiids</taxon>
        <taxon>Lamiales</taxon>
        <taxon>Orobanchaceae</taxon>
        <taxon>Buchnereae</taxon>
        <taxon>Striga</taxon>
    </lineage>
</organism>
<dbReference type="Proteomes" id="UP001153555">
    <property type="component" value="Unassembled WGS sequence"/>
</dbReference>
<sequence>SSLAELPLKNYYRYVVPTMDDFSSIDHTVHGPKAFFANMLLSKTLTMNLDVPEPWLVQPLVAV</sequence>
<protein>
    <submittedName>
        <fullName evidence="1">UDP-glucose\\x3aglycoprotein glucosyltransferase</fullName>
    </submittedName>
</protein>
<name>A0A9N7RMZ7_STRHE</name>
<feature type="non-terminal residue" evidence="1">
    <location>
        <position position="1"/>
    </location>
</feature>
<dbReference type="PANTHER" id="PTHR11226">
    <property type="entry name" value="UDP-GLUCOSE GLYCOPROTEIN:GLUCOSYLTRANSFERASE"/>
    <property type="match status" value="1"/>
</dbReference>
<gene>
    <name evidence="1" type="ORF">SHERM_04535</name>
</gene>
<dbReference type="AlphaFoldDB" id="A0A9N7RMZ7"/>
<dbReference type="GO" id="GO:0005783">
    <property type="term" value="C:endoplasmic reticulum"/>
    <property type="evidence" value="ECO:0007669"/>
    <property type="project" value="TreeGrafter"/>
</dbReference>
<dbReference type="EMBL" id="CACSLK010030337">
    <property type="protein sequence ID" value="CAA0837730.1"/>
    <property type="molecule type" value="Genomic_DNA"/>
</dbReference>
<proteinExistence type="predicted"/>
<dbReference type="PANTHER" id="PTHR11226:SF0">
    <property type="entry name" value="UDP-GLUCOSE:GLYCOPROTEIN GLUCOSYLTRANSFERASE"/>
    <property type="match status" value="1"/>
</dbReference>
<dbReference type="GO" id="GO:0036503">
    <property type="term" value="P:ERAD pathway"/>
    <property type="evidence" value="ECO:0007669"/>
    <property type="project" value="TreeGrafter"/>
</dbReference>
<feature type="non-terminal residue" evidence="1">
    <location>
        <position position="63"/>
    </location>
</feature>
<evidence type="ECO:0000313" key="1">
    <source>
        <dbReference type="EMBL" id="CAA0837730.1"/>
    </source>
</evidence>
<dbReference type="InterPro" id="IPR009448">
    <property type="entry name" value="UDP-g_GGtrans"/>
</dbReference>